<dbReference type="SMART" id="SM00668">
    <property type="entry name" value="CTLH"/>
    <property type="match status" value="1"/>
</dbReference>
<evidence type="ECO:0000313" key="8">
    <source>
        <dbReference type="WBParaSite" id="maker-uti_cns_0005934-snap-gene-0.7-mRNA-1"/>
    </source>
</evidence>
<sequence>MENGCLNGVTNGNSGNHAASTAEAAAAAAASAVSPPLNERSLETVRLIGQFLRELGLSHSVDALVQESGCALENSAAASFRRHVANGDWDAAEECMQSLQSLVTEASSATEIAFRLCEQRYMELLEAGDYMGALNVLRNRLTPLKFNTGRVHELSTYIMCSDAEELHRISGWPGSLAGTREALLDQLQQFFPPAVMLPPRRLLSLLDEAVQYQLAKCRYHNTDLPVAEVSLLADHACSRDSAEFPARCGQVADQHQDEVRCCQFSPDGRHLATGCKDGAVFIWRVDDLTLRLSVARRYHIGEERGGVACLAWSPDSRLLLCCAAEDSSDVLVWCVSPPPLLPPASAAAHHHSLLAESHPNGASVVVNSASVLSGGSSEPQRFSRGGTPEESLTTAAWFPDSVHFVAGGIRGQFYLFSLEAGYRKSWDFIRVVALATRTDRDGNTAALAADSFGRVRQYRFDTMQDETLLQEDGSIIAMCLSRDQQVAALNVVNSGLRLWDLQHRVCLQRLAGPGISQGGYCLHACFGGLTGNFLASGSQDNCAHVWRIGGADSQPDRLSGHSGIVNSVAWNPQHHGMLVTASDDCTIRVWLPTGRALSAAATDHGSGGTAATDGSSGQASANLASSPATHSPSDSNPDEDDDDGILE</sequence>
<dbReference type="WBParaSite" id="maker-uti_cns_0005934-snap-gene-0.7-mRNA-1">
    <property type="protein sequence ID" value="maker-uti_cns_0005934-snap-gene-0.7-mRNA-1"/>
    <property type="gene ID" value="maker-uti_cns_0005934-snap-gene-0.7"/>
</dbReference>
<dbReference type="GO" id="GO:0043161">
    <property type="term" value="P:proteasome-mediated ubiquitin-dependent protein catabolic process"/>
    <property type="evidence" value="ECO:0007669"/>
    <property type="project" value="TreeGrafter"/>
</dbReference>
<evidence type="ECO:0000256" key="6">
    <source>
        <dbReference type="ARBA" id="ARBA00023128"/>
    </source>
</evidence>
<dbReference type="PROSITE" id="PS50294">
    <property type="entry name" value="WD_REPEATS_REGION"/>
    <property type="match status" value="2"/>
</dbReference>
<dbReference type="SMART" id="SM00320">
    <property type="entry name" value="WD40"/>
    <property type="match status" value="5"/>
</dbReference>
<dbReference type="GO" id="GO:0034657">
    <property type="term" value="C:GID complex"/>
    <property type="evidence" value="ECO:0007669"/>
    <property type="project" value="TreeGrafter"/>
</dbReference>
<dbReference type="STRING" id="282301.A0A1I8HFG6"/>
<dbReference type="InterPro" id="IPR006595">
    <property type="entry name" value="CTLH_C"/>
</dbReference>
<organism evidence="7 8">
    <name type="scientific">Macrostomum lignano</name>
    <dbReference type="NCBI Taxonomy" id="282301"/>
    <lineage>
        <taxon>Eukaryota</taxon>
        <taxon>Metazoa</taxon>
        <taxon>Spiralia</taxon>
        <taxon>Lophotrochozoa</taxon>
        <taxon>Platyhelminthes</taxon>
        <taxon>Rhabditophora</taxon>
        <taxon>Macrostomorpha</taxon>
        <taxon>Macrostomida</taxon>
        <taxon>Macrostomidae</taxon>
        <taxon>Macrostomum</taxon>
    </lineage>
</organism>
<dbReference type="InterPro" id="IPR054080">
    <property type="entry name" value="TPR1-like_2nd"/>
</dbReference>
<dbReference type="Proteomes" id="UP000095280">
    <property type="component" value="Unplaced"/>
</dbReference>
<dbReference type="PANTHER" id="PTHR22838">
    <property type="entry name" value="WD REPEAT PROTEIN 26-RELATED"/>
    <property type="match status" value="1"/>
</dbReference>
<accession>A0A1I8HFG6</accession>
<comment type="subcellular location">
    <subcellularLocation>
        <location evidence="2">Cytoplasm</location>
    </subcellularLocation>
    <subcellularLocation>
        <location evidence="1">Mitochondrion</location>
    </subcellularLocation>
</comment>
<evidence type="ECO:0000256" key="5">
    <source>
        <dbReference type="ARBA" id="ARBA00022737"/>
    </source>
</evidence>
<proteinExistence type="predicted"/>
<dbReference type="InterPro" id="IPR051350">
    <property type="entry name" value="WD_repeat-ST_regulator"/>
</dbReference>
<dbReference type="Gene3D" id="2.130.10.10">
    <property type="entry name" value="YVTN repeat-like/Quinoprotein amine dehydrogenase"/>
    <property type="match status" value="2"/>
</dbReference>
<dbReference type="PROSITE" id="PS50082">
    <property type="entry name" value="WD_REPEATS_2"/>
    <property type="match status" value="2"/>
</dbReference>
<keyword evidence="6" id="KW-0496">Mitochondrion</keyword>
<dbReference type="PROSITE" id="PS50897">
    <property type="entry name" value="CTLH"/>
    <property type="match status" value="1"/>
</dbReference>
<dbReference type="OrthoDB" id="972532at2759"/>
<dbReference type="Pfam" id="PF21889">
    <property type="entry name" value="TPR1-like_2nd"/>
    <property type="match status" value="1"/>
</dbReference>
<evidence type="ECO:0000256" key="4">
    <source>
        <dbReference type="ARBA" id="ARBA00022574"/>
    </source>
</evidence>
<evidence type="ECO:0000256" key="1">
    <source>
        <dbReference type="ARBA" id="ARBA00004173"/>
    </source>
</evidence>
<keyword evidence="3" id="KW-0963">Cytoplasm</keyword>
<dbReference type="PROSITE" id="PS50896">
    <property type="entry name" value="LISH"/>
    <property type="match status" value="1"/>
</dbReference>
<dbReference type="Pfam" id="PF17814">
    <property type="entry name" value="LisH_TPL"/>
    <property type="match status" value="1"/>
</dbReference>
<evidence type="ECO:0000256" key="3">
    <source>
        <dbReference type="ARBA" id="ARBA00022490"/>
    </source>
</evidence>
<reference evidence="8" key="1">
    <citation type="submission" date="2016-11" db="UniProtKB">
        <authorList>
            <consortium name="WormBaseParasite"/>
        </authorList>
    </citation>
    <scope>IDENTIFICATION</scope>
</reference>
<dbReference type="PANTHER" id="PTHR22838:SF0">
    <property type="entry name" value="WD REPEAT-CONTAINING PROTEIN 26"/>
    <property type="match status" value="1"/>
</dbReference>
<evidence type="ECO:0000313" key="7">
    <source>
        <dbReference type="Proteomes" id="UP000095280"/>
    </source>
</evidence>
<keyword evidence="4" id="KW-0853">WD repeat</keyword>
<dbReference type="InterPro" id="IPR054532">
    <property type="entry name" value="TPL_SMU1_LisH-like"/>
</dbReference>
<dbReference type="InterPro" id="IPR015943">
    <property type="entry name" value="WD40/YVTN_repeat-like_dom_sf"/>
</dbReference>
<dbReference type="GO" id="GO:0005739">
    <property type="term" value="C:mitochondrion"/>
    <property type="evidence" value="ECO:0007669"/>
    <property type="project" value="UniProtKB-SubCell"/>
</dbReference>
<dbReference type="InterPro" id="IPR036322">
    <property type="entry name" value="WD40_repeat_dom_sf"/>
</dbReference>
<evidence type="ECO:0000256" key="2">
    <source>
        <dbReference type="ARBA" id="ARBA00004496"/>
    </source>
</evidence>
<dbReference type="InterPro" id="IPR001680">
    <property type="entry name" value="WD40_rpt"/>
</dbReference>
<dbReference type="SUPFAM" id="SSF50978">
    <property type="entry name" value="WD40 repeat-like"/>
    <property type="match status" value="1"/>
</dbReference>
<protein>
    <submittedName>
        <fullName evidence="8">WD repeat-containing protein 26</fullName>
    </submittedName>
</protein>
<dbReference type="Pfam" id="PF00400">
    <property type="entry name" value="WD40"/>
    <property type="match status" value="3"/>
</dbReference>
<dbReference type="InterPro" id="IPR006594">
    <property type="entry name" value="LisH"/>
</dbReference>
<dbReference type="AlphaFoldDB" id="A0A1I8HFG6"/>
<keyword evidence="5" id="KW-0677">Repeat</keyword>
<name>A0A1I8HFG6_9PLAT</name>
<keyword evidence="7" id="KW-1185">Reference proteome</keyword>